<sequence length="240" mass="25733">MVVIPGAVGKELIDQARRAVNMRLSSVVDGSATERGGEGGAAFSHDEATRLAFEGVITSPRLFSSLHSLIGPHSSRGGGQIALNFPAKGQSKEAAWHVDGMRDGMVNPFTVLVCVALNDQTNDIGNFRAATGSHIPVAKATADFHRETGRFENDAEGLSFQSWTGFSAIPRFEPKPVLLRPGDAAIVHSKVAHRRGHNTSPDVRYLAIFRVRAAAHDPWSSDQISQLFPAALYPGLTSPE</sequence>
<protein>
    <recommendedName>
        <fullName evidence="3">Fe2OG dioxygenase domain-containing protein</fullName>
    </recommendedName>
</protein>
<dbReference type="Pfam" id="PF05721">
    <property type="entry name" value="PhyH"/>
    <property type="match status" value="1"/>
</dbReference>
<dbReference type="PANTHER" id="PTHR20883:SF51">
    <property type="entry name" value="PHYTANOYL-COA HYDROXYLASE"/>
    <property type="match status" value="1"/>
</dbReference>
<evidence type="ECO:0000313" key="2">
    <source>
        <dbReference type="EMBL" id="CAE0119651.1"/>
    </source>
</evidence>
<dbReference type="EMBL" id="HBHX01036623">
    <property type="protein sequence ID" value="CAE0119651.1"/>
    <property type="molecule type" value="Transcribed_RNA"/>
</dbReference>
<dbReference type="SUPFAM" id="SSF51197">
    <property type="entry name" value="Clavaminate synthase-like"/>
    <property type="match status" value="1"/>
</dbReference>
<proteinExistence type="predicted"/>
<reference evidence="2" key="1">
    <citation type="submission" date="2021-01" db="EMBL/GenBank/DDBJ databases">
        <authorList>
            <person name="Corre E."/>
            <person name="Pelletier E."/>
            <person name="Niang G."/>
            <person name="Scheremetjew M."/>
            <person name="Finn R."/>
            <person name="Kale V."/>
            <person name="Holt S."/>
            <person name="Cochrane G."/>
            <person name="Meng A."/>
            <person name="Brown T."/>
            <person name="Cohen L."/>
        </authorList>
    </citation>
    <scope>NUCLEOTIDE SEQUENCE</scope>
    <source>
        <strain evidence="2">CCMP281</strain>
    </source>
</reference>
<dbReference type="PANTHER" id="PTHR20883">
    <property type="entry name" value="PHYTANOYL-COA DIOXYGENASE DOMAIN CONTAINING 1"/>
    <property type="match status" value="1"/>
</dbReference>
<gene>
    <name evidence="2" type="ORF">HERI1096_LOCUS20352</name>
</gene>
<dbReference type="InterPro" id="IPR008775">
    <property type="entry name" value="Phytyl_CoA_dOase-like"/>
</dbReference>
<evidence type="ECO:0000256" key="1">
    <source>
        <dbReference type="ARBA" id="ARBA00001962"/>
    </source>
</evidence>
<accession>A0A7S3AYT0</accession>
<evidence type="ECO:0008006" key="3">
    <source>
        <dbReference type="Google" id="ProtNLM"/>
    </source>
</evidence>
<organism evidence="2">
    <name type="scientific">Haptolina ericina</name>
    <dbReference type="NCBI Taxonomy" id="156174"/>
    <lineage>
        <taxon>Eukaryota</taxon>
        <taxon>Haptista</taxon>
        <taxon>Haptophyta</taxon>
        <taxon>Prymnesiophyceae</taxon>
        <taxon>Prymnesiales</taxon>
        <taxon>Prymnesiaceae</taxon>
        <taxon>Haptolina</taxon>
    </lineage>
</organism>
<dbReference type="Gene3D" id="2.60.120.620">
    <property type="entry name" value="q2cbj1_9rhob like domain"/>
    <property type="match status" value="1"/>
</dbReference>
<dbReference type="AlphaFoldDB" id="A0A7S3AYT0"/>
<comment type="cofactor">
    <cofactor evidence="1">
        <name>Fe cation</name>
        <dbReference type="ChEBI" id="CHEBI:24875"/>
    </cofactor>
</comment>
<name>A0A7S3AYT0_9EUKA</name>